<dbReference type="Gene3D" id="6.10.250.730">
    <property type="match status" value="1"/>
</dbReference>
<organism evidence="1 2">
    <name type="scientific">Rhizobium herbae</name>
    <dbReference type="NCBI Taxonomy" id="508661"/>
    <lineage>
        <taxon>Bacteria</taxon>
        <taxon>Pseudomonadati</taxon>
        <taxon>Pseudomonadota</taxon>
        <taxon>Alphaproteobacteria</taxon>
        <taxon>Hyphomicrobiales</taxon>
        <taxon>Rhizobiaceae</taxon>
        <taxon>Rhizobium/Agrobacterium group</taxon>
        <taxon>Rhizobium</taxon>
    </lineage>
</organism>
<evidence type="ECO:0000313" key="2">
    <source>
        <dbReference type="Proteomes" id="UP000823786"/>
    </source>
</evidence>
<proteinExistence type="predicted"/>
<name>A0ABS4EVX9_9HYPH</name>
<dbReference type="Proteomes" id="UP000823786">
    <property type="component" value="Unassembled WGS sequence"/>
</dbReference>
<dbReference type="Pfam" id="PF06169">
    <property type="entry name" value="DUF982"/>
    <property type="match status" value="1"/>
</dbReference>
<comment type="caution">
    <text evidence="1">The sequence shown here is derived from an EMBL/GenBank/DDBJ whole genome shotgun (WGS) entry which is preliminary data.</text>
</comment>
<evidence type="ECO:0008006" key="3">
    <source>
        <dbReference type="Google" id="ProtNLM"/>
    </source>
</evidence>
<dbReference type="EMBL" id="JAGGJV010000013">
    <property type="protein sequence ID" value="MBP1862072.1"/>
    <property type="molecule type" value="Genomic_DNA"/>
</dbReference>
<keyword evidence="2" id="KW-1185">Reference proteome</keyword>
<sequence>MCSHMSCQFPTIWVLTGVGERYKPIDSVIAAAELLLGAWPSAGGKAYLRALQACLDALQDSEPVGVVPGALMLAADEAFVSYIRVVSDTTVGEPMVPARRVN</sequence>
<evidence type="ECO:0000313" key="1">
    <source>
        <dbReference type="EMBL" id="MBP1862072.1"/>
    </source>
</evidence>
<gene>
    <name evidence="1" type="ORF">J2Z75_005603</name>
</gene>
<protein>
    <recommendedName>
        <fullName evidence="3">DUF982 domain-containing protein</fullName>
    </recommendedName>
</protein>
<accession>A0ABS4EVX9</accession>
<dbReference type="InterPro" id="IPR010385">
    <property type="entry name" value="DUF982"/>
</dbReference>
<reference evidence="1 2" key="1">
    <citation type="submission" date="2021-03" db="EMBL/GenBank/DDBJ databases">
        <title>Genomic Encyclopedia of Type Strains, Phase IV (KMG-IV): sequencing the most valuable type-strain genomes for metagenomic binning, comparative biology and taxonomic classification.</title>
        <authorList>
            <person name="Goeker M."/>
        </authorList>
    </citation>
    <scope>NUCLEOTIDE SEQUENCE [LARGE SCALE GENOMIC DNA]</scope>
    <source>
        <strain evidence="1 2">DSM 26427</strain>
    </source>
</reference>